<evidence type="ECO:0000313" key="2">
    <source>
        <dbReference type="Proteomes" id="UP000729402"/>
    </source>
</evidence>
<dbReference type="PANTHER" id="PTHR37178">
    <property type="entry name" value="PLANT/PROTEIN"/>
    <property type="match status" value="1"/>
</dbReference>
<reference evidence="1" key="1">
    <citation type="journal article" date="2021" name="bioRxiv">
        <title>Whole Genome Assembly and Annotation of Northern Wild Rice, Zizania palustris L., Supports a Whole Genome Duplication in the Zizania Genus.</title>
        <authorList>
            <person name="Haas M."/>
            <person name="Kono T."/>
            <person name="Macchietto M."/>
            <person name="Millas R."/>
            <person name="McGilp L."/>
            <person name="Shao M."/>
            <person name="Duquette J."/>
            <person name="Hirsch C.N."/>
            <person name="Kimball J."/>
        </authorList>
    </citation>
    <scope>NUCLEOTIDE SEQUENCE</scope>
    <source>
        <tissue evidence="1">Fresh leaf tissue</tissue>
    </source>
</reference>
<proteinExistence type="predicted"/>
<organism evidence="1 2">
    <name type="scientific">Zizania palustris</name>
    <name type="common">Northern wild rice</name>
    <dbReference type="NCBI Taxonomy" id="103762"/>
    <lineage>
        <taxon>Eukaryota</taxon>
        <taxon>Viridiplantae</taxon>
        <taxon>Streptophyta</taxon>
        <taxon>Embryophyta</taxon>
        <taxon>Tracheophyta</taxon>
        <taxon>Spermatophyta</taxon>
        <taxon>Magnoliopsida</taxon>
        <taxon>Liliopsida</taxon>
        <taxon>Poales</taxon>
        <taxon>Poaceae</taxon>
        <taxon>BOP clade</taxon>
        <taxon>Oryzoideae</taxon>
        <taxon>Oryzeae</taxon>
        <taxon>Zizaniinae</taxon>
        <taxon>Zizania</taxon>
    </lineage>
</organism>
<accession>A0A8J6BVY5</accession>
<gene>
    <name evidence="1" type="ORF">GUJ93_ZPchr0013g36330</name>
</gene>
<keyword evidence="2" id="KW-1185">Reference proteome</keyword>
<dbReference type="PANTHER" id="PTHR37178:SF1">
    <property type="entry name" value="PLANT_PROTEIN"/>
    <property type="match status" value="1"/>
</dbReference>
<evidence type="ECO:0000313" key="1">
    <source>
        <dbReference type="EMBL" id="KAG8097049.1"/>
    </source>
</evidence>
<dbReference type="EMBL" id="JAAALK010000079">
    <property type="protein sequence ID" value="KAG8097049.1"/>
    <property type="molecule type" value="Genomic_DNA"/>
</dbReference>
<sequence length="172" mass="19522">MEAPFRNAILLPLVLVGATVFIPCFGNKPMERTPNQYMYWLEEIPSMDNENTLESQVRLVLLLEVERELGSFSQREGVLEVGTKSKYSGSKFNMLVEDIREGILVFEDEDDAVKYCDLLQGGGQGCFNICHKMKLSLSFRRGRTPPLPQSLDARLKGKKEIIGRLEFLGYIV</sequence>
<dbReference type="AlphaFoldDB" id="A0A8J6BVY5"/>
<reference evidence="1" key="2">
    <citation type="submission" date="2021-02" db="EMBL/GenBank/DDBJ databases">
        <authorList>
            <person name="Kimball J.A."/>
            <person name="Haas M.W."/>
            <person name="Macchietto M."/>
            <person name="Kono T."/>
            <person name="Duquette J."/>
            <person name="Shao M."/>
        </authorList>
    </citation>
    <scope>NUCLEOTIDE SEQUENCE</scope>
    <source>
        <tissue evidence="1">Fresh leaf tissue</tissue>
    </source>
</reference>
<dbReference type="Proteomes" id="UP000729402">
    <property type="component" value="Unassembled WGS sequence"/>
</dbReference>
<dbReference type="OrthoDB" id="566751at2759"/>
<comment type="caution">
    <text evidence="1">The sequence shown here is derived from an EMBL/GenBank/DDBJ whole genome shotgun (WGS) entry which is preliminary data.</text>
</comment>
<protein>
    <submittedName>
        <fullName evidence="1">Uncharacterized protein</fullName>
    </submittedName>
</protein>
<name>A0A8J6BVY5_ZIZPA</name>